<dbReference type="RefSeq" id="WP_075192728.1">
    <property type="nucleotide sequence ID" value="NZ_CP187979.1"/>
</dbReference>
<gene>
    <name evidence="3" type="ORF">AUN14_06265</name>
    <name evidence="2" type="ORF">FZI19_11645</name>
</gene>
<sequence length="171" mass="19585">MISCELNYNEKTPDGRLILRCAGVGSFPVFSGLGSYKNTLEFAGRRNGPIPLGRYWIVERPRGGPYSRYRTWQKKRDTGNLYNEWFALFRQDGFIDDQTFVDGTFRGSFRLHPLRPDGTGVSDGCVTFYNRSDFYILRRALLKSVRYVVHCSGLKAYGQLNVIGMPYARLS</sequence>
<keyword evidence="5" id="KW-1185">Reference proteome</keyword>
<dbReference type="EMBL" id="MSAE01000009">
    <property type="protein sequence ID" value="PUX16142.1"/>
    <property type="molecule type" value="Genomic_DNA"/>
</dbReference>
<feature type="domain" description="Tlde1" evidence="1">
    <location>
        <begin position="27"/>
        <end position="149"/>
    </location>
</feature>
<dbReference type="EMBL" id="WAGD01000031">
    <property type="protein sequence ID" value="KAB0878697.1"/>
    <property type="molecule type" value="Genomic_DNA"/>
</dbReference>
<dbReference type="Pfam" id="PF10908">
    <property type="entry name" value="Tlde1_dom"/>
    <property type="match status" value="1"/>
</dbReference>
<organism evidence="3 4">
    <name type="scientific">Cronobacter muytjensii</name>
    <dbReference type="NCBI Taxonomy" id="413501"/>
    <lineage>
        <taxon>Bacteria</taxon>
        <taxon>Pseudomonadati</taxon>
        <taxon>Pseudomonadota</taxon>
        <taxon>Gammaproteobacteria</taxon>
        <taxon>Enterobacterales</taxon>
        <taxon>Enterobacteriaceae</taxon>
        <taxon>Cronobacter</taxon>
    </lineage>
</organism>
<evidence type="ECO:0000313" key="5">
    <source>
        <dbReference type="Proteomes" id="UP000469927"/>
    </source>
</evidence>
<evidence type="ECO:0000313" key="4">
    <source>
        <dbReference type="Proteomes" id="UP000244378"/>
    </source>
</evidence>
<evidence type="ECO:0000313" key="3">
    <source>
        <dbReference type="EMBL" id="PUX16142.1"/>
    </source>
</evidence>
<dbReference type="Proteomes" id="UP000244378">
    <property type="component" value="Unassembled WGS sequence"/>
</dbReference>
<dbReference type="InterPro" id="IPR021225">
    <property type="entry name" value="Tlde1_dom"/>
</dbReference>
<accession>A0A2T7AVL1</accession>
<name>A0A2T7AVL1_9ENTR</name>
<evidence type="ECO:0000313" key="2">
    <source>
        <dbReference type="EMBL" id="KAB0878697.1"/>
    </source>
</evidence>
<reference evidence="3 4" key="1">
    <citation type="submission" date="2016-12" db="EMBL/GenBank/DDBJ databases">
        <title>Analysis of the Molecular Diversity Among Cronobacter Species Isolated from Filth Flies Using a Pan Genomic DNA Microarray.</title>
        <authorList>
            <person name="Pava-Ripoll M."/>
            <person name="Tall B."/>
            <person name="Farber J."/>
            <person name="Fanning S."/>
            <person name="Lehner A."/>
            <person name="Stephan R."/>
            <person name="Pagotto F."/>
            <person name="Iverson C."/>
            <person name="Ziobro G."/>
            <person name="Miller A."/>
            <person name="Pearson R."/>
            <person name="Yan Q."/>
            <person name="Kim M."/>
            <person name="Jeong S."/>
            <person name="Park J."/>
            <person name="Jun S."/>
            <person name="Choi H."/>
            <person name="Chung T."/>
            <person name="Yoo Y."/>
            <person name="Park E."/>
            <person name="Hwang S."/>
            <person name="Lee B."/>
            <person name="Sathyamoorthy V."/>
            <person name="Carter L."/>
            <person name="Mammel M."/>
            <person name="Jackson S."/>
            <person name="Kothary M."/>
            <person name="Patel I."/>
            <person name="Grim C."/>
            <person name="Gopinath G."/>
            <person name="Gangiredla J."/>
            <person name="Chase H."/>
        </authorList>
    </citation>
    <scope>NUCLEOTIDE SEQUENCE [LARGE SCALE GENOMIC DNA]</scope>
    <source>
        <strain evidence="3 4">MOD1-Md1s</strain>
    </source>
</reference>
<dbReference type="AlphaFoldDB" id="A0A2T7AVL1"/>
<proteinExistence type="predicted"/>
<reference evidence="2 5" key="2">
    <citation type="submission" date="2019-08" db="EMBL/GenBank/DDBJ databases">
        <title>Prevalence, distribution, and phylogeny of type two toxin-antitoxin genes possessed by Cronobacter species where C. sakazakii homologs follow sequence type lineages.</title>
        <authorList>
            <person name="Finkelstein S."/>
            <person name="Negrete F."/>
            <person name="Jang H."/>
            <person name="Gopinath G.R."/>
            <person name="Tall B.D."/>
        </authorList>
    </citation>
    <scope>NUCLEOTIDE SEQUENCE [LARGE SCALE GENOMIC DNA]</scope>
    <source>
        <strain evidence="2 5">MOD1_GK1257</strain>
    </source>
</reference>
<dbReference type="OrthoDB" id="6490254at2"/>
<dbReference type="Proteomes" id="UP000469927">
    <property type="component" value="Unassembled WGS sequence"/>
</dbReference>
<comment type="caution">
    <text evidence="3">The sequence shown here is derived from an EMBL/GenBank/DDBJ whole genome shotgun (WGS) entry which is preliminary data.</text>
</comment>
<protein>
    <submittedName>
        <fullName evidence="3">DUF2778 domain-containing protein</fullName>
    </submittedName>
</protein>
<evidence type="ECO:0000259" key="1">
    <source>
        <dbReference type="Pfam" id="PF10908"/>
    </source>
</evidence>